<gene>
    <name evidence="1" type="ORF">AMORRO_LOCUS2260</name>
</gene>
<comment type="caution">
    <text evidence="1">The sequence shown here is derived from an EMBL/GenBank/DDBJ whole genome shotgun (WGS) entry which is preliminary data.</text>
</comment>
<keyword evidence="2" id="KW-1185">Reference proteome</keyword>
<accession>A0A9N8ZAB1</accession>
<dbReference type="EMBL" id="CAJVPV010000933">
    <property type="protein sequence ID" value="CAG8479979.1"/>
    <property type="molecule type" value="Genomic_DNA"/>
</dbReference>
<organism evidence="1 2">
    <name type="scientific">Acaulospora morrowiae</name>
    <dbReference type="NCBI Taxonomy" id="94023"/>
    <lineage>
        <taxon>Eukaryota</taxon>
        <taxon>Fungi</taxon>
        <taxon>Fungi incertae sedis</taxon>
        <taxon>Mucoromycota</taxon>
        <taxon>Glomeromycotina</taxon>
        <taxon>Glomeromycetes</taxon>
        <taxon>Diversisporales</taxon>
        <taxon>Acaulosporaceae</taxon>
        <taxon>Acaulospora</taxon>
    </lineage>
</organism>
<evidence type="ECO:0000313" key="1">
    <source>
        <dbReference type="EMBL" id="CAG8479979.1"/>
    </source>
</evidence>
<name>A0A9N8ZAB1_9GLOM</name>
<sequence>MLTWVRDNLKSLKPKNFYERYSYSHTSRKHAEEKLRELLTAIKNENNSYNRKLAICFLDSFEPWTQSIDCEKYWLNVEVLLRRSAHEVLGRNSAYETIKNFVKKINDEEETLDEFQPPSKRFKEDEQSHTPENKIRAVSYGMFPNESSPGMTTTSLYVPSSPDSITSEDFIKTEKHSYLVVKKCESMAVILSAIEELALSHVFVFQEESPHGLCEYFDDELWEELFVEFRKLYPYASIPEKIYDLSSNIIKIASEGLNYKERQTIARRYLRSFETTTEEEEIMIEIFSGLVNNEHFLFMRNNNVEDTHAIQNVNSIIVRPFFKSSRKITFEGANKMCESSAIAKRRFDPVLLGTKPDFTVMTTNPKKHVELLIGEVKPQKTRDALVSEDLVSLGKMMKNALDKSIKDGIDDLVICGLQVIGFVGRAYVMDLRFEGIYRMILIGEFELPRGFTSWGSVLRCYRVLNTIRVMVNNMATLYQSAIRMNIKQTQSEKIKLIKPIPKLWTESKKSLLTYRLYDYAVNLLQQNGYDR</sequence>
<dbReference type="AlphaFoldDB" id="A0A9N8ZAB1"/>
<reference evidence="1" key="1">
    <citation type="submission" date="2021-06" db="EMBL/GenBank/DDBJ databases">
        <authorList>
            <person name="Kallberg Y."/>
            <person name="Tangrot J."/>
            <person name="Rosling A."/>
        </authorList>
    </citation>
    <scope>NUCLEOTIDE SEQUENCE</scope>
    <source>
        <strain evidence="1">CL551</strain>
    </source>
</reference>
<dbReference type="Proteomes" id="UP000789342">
    <property type="component" value="Unassembled WGS sequence"/>
</dbReference>
<protein>
    <submittedName>
        <fullName evidence="1">3884_t:CDS:1</fullName>
    </submittedName>
</protein>
<proteinExistence type="predicted"/>
<dbReference type="OrthoDB" id="2441332at2759"/>
<evidence type="ECO:0000313" key="2">
    <source>
        <dbReference type="Proteomes" id="UP000789342"/>
    </source>
</evidence>